<protein>
    <submittedName>
        <fullName evidence="1">Uncharacterized protein</fullName>
    </submittedName>
</protein>
<name>A0A4D6M4K3_VIGUN</name>
<dbReference type="EMBL" id="CP039350">
    <property type="protein sequence ID" value="QCD96259.1"/>
    <property type="molecule type" value="Genomic_DNA"/>
</dbReference>
<proteinExistence type="predicted"/>
<dbReference type="Proteomes" id="UP000501690">
    <property type="component" value="Linkage Group LG6"/>
</dbReference>
<accession>A0A4D6M4K3</accession>
<evidence type="ECO:0000313" key="2">
    <source>
        <dbReference type="Proteomes" id="UP000501690"/>
    </source>
</evidence>
<keyword evidence="2" id="KW-1185">Reference proteome</keyword>
<gene>
    <name evidence="1" type="ORF">DEO72_LG6g961</name>
</gene>
<organism evidence="1 2">
    <name type="scientific">Vigna unguiculata</name>
    <name type="common">Cowpea</name>
    <dbReference type="NCBI Taxonomy" id="3917"/>
    <lineage>
        <taxon>Eukaryota</taxon>
        <taxon>Viridiplantae</taxon>
        <taxon>Streptophyta</taxon>
        <taxon>Embryophyta</taxon>
        <taxon>Tracheophyta</taxon>
        <taxon>Spermatophyta</taxon>
        <taxon>Magnoliopsida</taxon>
        <taxon>eudicotyledons</taxon>
        <taxon>Gunneridae</taxon>
        <taxon>Pentapetalae</taxon>
        <taxon>rosids</taxon>
        <taxon>fabids</taxon>
        <taxon>Fabales</taxon>
        <taxon>Fabaceae</taxon>
        <taxon>Papilionoideae</taxon>
        <taxon>50 kb inversion clade</taxon>
        <taxon>NPAAA clade</taxon>
        <taxon>indigoferoid/millettioid clade</taxon>
        <taxon>Phaseoleae</taxon>
        <taxon>Vigna</taxon>
    </lineage>
</organism>
<dbReference type="AlphaFoldDB" id="A0A4D6M4K3"/>
<sequence>MSCSVFWSHVVASFTHDGVQILFNGCGGRGLVREDGGCERSGSFCVLECYEMGRIECVMMASLQHSGGVALVLLLWVYGEEDYDVARFNWSGFECKDKDSDMSEHMVGHI</sequence>
<reference evidence="1 2" key="1">
    <citation type="submission" date="2019-04" db="EMBL/GenBank/DDBJ databases">
        <title>An improved genome assembly and genetic linkage map for asparagus bean, Vigna unguiculata ssp. sesquipedialis.</title>
        <authorList>
            <person name="Xia Q."/>
            <person name="Zhang R."/>
            <person name="Dong Y."/>
        </authorList>
    </citation>
    <scope>NUCLEOTIDE SEQUENCE [LARGE SCALE GENOMIC DNA]</scope>
    <source>
        <tissue evidence="1">Leaf</tissue>
    </source>
</reference>
<evidence type="ECO:0000313" key="1">
    <source>
        <dbReference type="EMBL" id="QCD96259.1"/>
    </source>
</evidence>